<evidence type="ECO:0000313" key="3">
    <source>
        <dbReference type="Proteomes" id="UP000076722"/>
    </source>
</evidence>
<evidence type="ECO:0000313" key="2">
    <source>
        <dbReference type="EMBL" id="KZS92172.1"/>
    </source>
</evidence>
<feature type="region of interest" description="Disordered" evidence="1">
    <location>
        <begin position="115"/>
        <end position="273"/>
    </location>
</feature>
<evidence type="ECO:0000256" key="1">
    <source>
        <dbReference type="SAM" id="MobiDB-lite"/>
    </source>
</evidence>
<sequence>MVSTMSVTLDIEYARLIGLGIALCYASIKLASNREPSSSFLLGWLVESIRLTSLLVSVTRREDESSEHKRREETKFRSPSDQDIDHFLGRLEDAVGEIRDGVAFLTNTQNEVRNSARRWPPNYGWMSPPLRPTRRRTPPPRVAPGARHSSRPETPPPRVRIQTPRLPTELIADDGSDDDYPPNDGYEQEGFHPQAEASEASHAQSPHESPLVPIPDWLACESNSHQPSPLKGLTDPVYTVHESRRPEAAPTRMPPRQQQIVKSAAANLPFGRP</sequence>
<organism evidence="2 3">
    <name type="scientific">Sistotremastrum niveocremeum HHB9708</name>
    <dbReference type="NCBI Taxonomy" id="1314777"/>
    <lineage>
        <taxon>Eukaryota</taxon>
        <taxon>Fungi</taxon>
        <taxon>Dikarya</taxon>
        <taxon>Basidiomycota</taxon>
        <taxon>Agaricomycotina</taxon>
        <taxon>Agaricomycetes</taxon>
        <taxon>Sistotremastrales</taxon>
        <taxon>Sistotremastraceae</taxon>
        <taxon>Sertulicium</taxon>
        <taxon>Sertulicium niveocremeum</taxon>
    </lineage>
</organism>
<dbReference type="AlphaFoldDB" id="A0A164T921"/>
<reference evidence="2 3" key="1">
    <citation type="journal article" date="2016" name="Mol. Biol. Evol.">
        <title>Comparative Genomics of Early-Diverging Mushroom-Forming Fungi Provides Insights into the Origins of Lignocellulose Decay Capabilities.</title>
        <authorList>
            <person name="Nagy L.G."/>
            <person name="Riley R."/>
            <person name="Tritt A."/>
            <person name="Adam C."/>
            <person name="Daum C."/>
            <person name="Floudas D."/>
            <person name="Sun H."/>
            <person name="Yadav J.S."/>
            <person name="Pangilinan J."/>
            <person name="Larsson K.H."/>
            <person name="Matsuura K."/>
            <person name="Barry K."/>
            <person name="Labutti K."/>
            <person name="Kuo R."/>
            <person name="Ohm R.A."/>
            <person name="Bhattacharya S.S."/>
            <person name="Shirouzu T."/>
            <person name="Yoshinaga Y."/>
            <person name="Martin F.M."/>
            <person name="Grigoriev I.V."/>
            <person name="Hibbett D.S."/>
        </authorList>
    </citation>
    <scope>NUCLEOTIDE SEQUENCE [LARGE SCALE GENOMIC DNA]</scope>
    <source>
        <strain evidence="2 3">HHB9708</strain>
    </source>
</reference>
<accession>A0A164T921</accession>
<feature type="region of interest" description="Disordered" evidence="1">
    <location>
        <begin position="60"/>
        <end position="81"/>
    </location>
</feature>
<keyword evidence="3" id="KW-1185">Reference proteome</keyword>
<feature type="compositionally biased region" description="Acidic residues" evidence="1">
    <location>
        <begin position="171"/>
        <end position="181"/>
    </location>
</feature>
<proteinExistence type="predicted"/>
<feature type="compositionally biased region" description="Low complexity" evidence="1">
    <location>
        <begin position="192"/>
        <end position="209"/>
    </location>
</feature>
<gene>
    <name evidence="2" type="ORF">SISNIDRAFT_511749</name>
</gene>
<dbReference type="EMBL" id="KV419411">
    <property type="protein sequence ID" value="KZS92172.1"/>
    <property type="molecule type" value="Genomic_DNA"/>
</dbReference>
<name>A0A164T921_9AGAM</name>
<dbReference type="Proteomes" id="UP000076722">
    <property type="component" value="Unassembled WGS sequence"/>
</dbReference>
<protein>
    <submittedName>
        <fullName evidence="2">Uncharacterized protein</fullName>
    </submittedName>
</protein>